<organism evidence="8">
    <name type="scientific">Cuerna arida</name>
    <dbReference type="NCBI Taxonomy" id="1464854"/>
    <lineage>
        <taxon>Eukaryota</taxon>
        <taxon>Metazoa</taxon>
        <taxon>Ecdysozoa</taxon>
        <taxon>Arthropoda</taxon>
        <taxon>Hexapoda</taxon>
        <taxon>Insecta</taxon>
        <taxon>Pterygota</taxon>
        <taxon>Neoptera</taxon>
        <taxon>Paraneoptera</taxon>
        <taxon>Hemiptera</taxon>
        <taxon>Auchenorrhyncha</taxon>
        <taxon>Membracoidea</taxon>
        <taxon>Cicadellidae</taxon>
        <taxon>Cicadellinae</taxon>
        <taxon>Proconiini</taxon>
        <taxon>Cuerna</taxon>
    </lineage>
</organism>
<evidence type="ECO:0000256" key="2">
    <source>
        <dbReference type="ARBA" id="ARBA00022448"/>
    </source>
</evidence>
<evidence type="ECO:0000256" key="5">
    <source>
        <dbReference type="ARBA" id="ARBA00023136"/>
    </source>
</evidence>
<comment type="subcellular location">
    <subcellularLocation>
        <location evidence="1">Membrane</location>
        <topology evidence="1">Multi-pass membrane protein</topology>
    </subcellularLocation>
</comment>
<feature type="domain" description="Major facilitator superfamily (MFS) profile" evidence="7">
    <location>
        <begin position="10"/>
        <end position="487"/>
    </location>
</feature>
<dbReference type="PROSITE" id="PS50850">
    <property type="entry name" value="MFS"/>
    <property type="match status" value="1"/>
</dbReference>
<dbReference type="PANTHER" id="PTHR23511">
    <property type="entry name" value="SYNAPTIC VESICLE GLYCOPROTEIN 2"/>
    <property type="match status" value="1"/>
</dbReference>
<dbReference type="Pfam" id="PF07690">
    <property type="entry name" value="MFS_1"/>
    <property type="match status" value="1"/>
</dbReference>
<dbReference type="Gene3D" id="1.20.1250.20">
    <property type="entry name" value="MFS general substrate transporter like domains"/>
    <property type="match status" value="1"/>
</dbReference>
<feature type="transmembrane region" description="Helical" evidence="6">
    <location>
        <begin position="12"/>
        <end position="35"/>
    </location>
</feature>
<feature type="transmembrane region" description="Helical" evidence="6">
    <location>
        <begin position="55"/>
        <end position="72"/>
    </location>
</feature>
<evidence type="ECO:0000313" key="8">
    <source>
        <dbReference type="EMBL" id="JAS58424.1"/>
    </source>
</evidence>
<sequence>MEIAGYGKFSMYIIFLSGLTISISLLGSVDISYLLPAAECDFKLSSEDKGLLSSAYFIGTISASHLSGFLADTLGRRYVLVRGLSLNVLVYILTSLAPNFWTFFFLKVLSGALTCPTMIATFPFLGEFIPSKKRYQALLITTSLSNLSVLYSALIGWVTLRGTWRINLWFITYSPWRLFYLLCGMPSLISSILFFLTPESPKFLLTRGKKGDTMKILQRVHSVNSGKLPESYPIQSVTMDADEFTPPPVQGKGAAALFKHICDQTLPLFKPPFFRSLILCILMLYTICLCVNSIFLWLPEVTNRIAQFKDGHQGRFYICEMVTRDSGNATADTTSGECTATINTAVFVPNVLISLVQPVVMLIASVIVPYFDRRLVLGVLVICCSGMALLITWVPVAAIIVILLGGIPIISGICYNVLTGFIIELFPTYIRAMAVSLNMICGRLGSITGAQLFSQLIDLHCSLLFKLISGFLLSCAVVPFFFKLKKEPPEEPSERENRT</sequence>
<name>A0A1B6G7N2_9HEMI</name>
<feature type="transmembrane region" description="Helical" evidence="6">
    <location>
        <begin position="79"/>
        <end position="97"/>
    </location>
</feature>
<keyword evidence="5 6" id="KW-0472">Membrane</keyword>
<keyword evidence="2" id="KW-0813">Transport</keyword>
<dbReference type="PANTHER" id="PTHR23511:SF35">
    <property type="entry name" value="MAJOR FACILITATOR SUPERFAMILY (MFS) PROFILE DOMAIN-CONTAINING PROTEIN"/>
    <property type="match status" value="1"/>
</dbReference>
<feature type="transmembrane region" description="Helical" evidence="6">
    <location>
        <begin position="137"/>
        <end position="158"/>
    </location>
</feature>
<dbReference type="EMBL" id="GECZ01011345">
    <property type="protein sequence ID" value="JAS58424.1"/>
    <property type="molecule type" value="Transcribed_RNA"/>
</dbReference>
<evidence type="ECO:0000256" key="1">
    <source>
        <dbReference type="ARBA" id="ARBA00004141"/>
    </source>
</evidence>
<dbReference type="InterPro" id="IPR020846">
    <property type="entry name" value="MFS_dom"/>
</dbReference>
<evidence type="ECO:0000256" key="3">
    <source>
        <dbReference type="ARBA" id="ARBA00022692"/>
    </source>
</evidence>
<feature type="transmembrane region" description="Helical" evidence="6">
    <location>
        <begin position="178"/>
        <end position="197"/>
    </location>
</feature>
<feature type="transmembrane region" description="Helical" evidence="6">
    <location>
        <begin position="375"/>
        <end position="393"/>
    </location>
</feature>
<protein>
    <recommendedName>
        <fullName evidence="7">Major facilitator superfamily (MFS) profile domain-containing protein</fullName>
    </recommendedName>
</protein>
<evidence type="ECO:0000256" key="6">
    <source>
        <dbReference type="SAM" id="Phobius"/>
    </source>
</evidence>
<dbReference type="GO" id="GO:0016020">
    <property type="term" value="C:membrane"/>
    <property type="evidence" value="ECO:0007669"/>
    <property type="project" value="UniProtKB-SubCell"/>
</dbReference>
<dbReference type="InterPro" id="IPR011701">
    <property type="entry name" value="MFS"/>
</dbReference>
<feature type="transmembrane region" description="Helical" evidence="6">
    <location>
        <begin position="463"/>
        <end position="482"/>
    </location>
</feature>
<keyword evidence="4 6" id="KW-1133">Transmembrane helix</keyword>
<keyword evidence="3 6" id="KW-0812">Transmembrane</keyword>
<feature type="transmembrane region" description="Helical" evidence="6">
    <location>
        <begin position="399"/>
        <end position="423"/>
    </location>
</feature>
<evidence type="ECO:0000256" key="4">
    <source>
        <dbReference type="ARBA" id="ARBA00022989"/>
    </source>
</evidence>
<evidence type="ECO:0000259" key="7">
    <source>
        <dbReference type="PROSITE" id="PS50850"/>
    </source>
</evidence>
<gene>
    <name evidence="8" type="ORF">g.10055</name>
</gene>
<feature type="transmembrane region" description="Helical" evidence="6">
    <location>
        <begin position="277"/>
        <end position="298"/>
    </location>
</feature>
<dbReference type="AlphaFoldDB" id="A0A1B6G7N2"/>
<feature type="transmembrane region" description="Helical" evidence="6">
    <location>
        <begin position="103"/>
        <end position="125"/>
    </location>
</feature>
<reference evidence="8" key="1">
    <citation type="submission" date="2015-11" db="EMBL/GenBank/DDBJ databases">
        <title>De novo transcriptome assembly of four potential Pierce s Disease insect vectors from Arizona vineyards.</title>
        <authorList>
            <person name="Tassone E.E."/>
        </authorList>
    </citation>
    <scope>NUCLEOTIDE SEQUENCE</scope>
</reference>
<dbReference type="SUPFAM" id="SSF103473">
    <property type="entry name" value="MFS general substrate transporter"/>
    <property type="match status" value="1"/>
</dbReference>
<dbReference type="GO" id="GO:0022857">
    <property type="term" value="F:transmembrane transporter activity"/>
    <property type="evidence" value="ECO:0007669"/>
    <property type="project" value="InterPro"/>
</dbReference>
<proteinExistence type="predicted"/>
<dbReference type="InterPro" id="IPR036259">
    <property type="entry name" value="MFS_trans_sf"/>
</dbReference>
<feature type="transmembrane region" description="Helical" evidence="6">
    <location>
        <begin position="351"/>
        <end position="368"/>
    </location>
</feature>
<accession>A0A1B6G7N2</accession>